<evidence type="ECO:0000313" key="4">
    <source>
        <dbReference type="EMBL" id="KAF8820377.1"/>
    </source>
</evidence>
<dbReference type="Proteomes" id="UP000823046">
    <property type="component" value="Unassembled WGS sequence"/>
</dbReference>
<sequence length="432" mass="47855">MRGSRDDVMPVCVSIGTYDGDLKGYVLQKDSSLSILYAFHSQSSLLRSMASCNEILCIGGINETIQLYNLSTRQSLGSLLNAFGSVNCLSLFYPSHLLSGTEDGSLCLWRASDWELLRILKGHKGAVSSVAIHPSGRLAISCGNDKTIRLWDLLRGTCAMTSPLIHVPLYVGWSSDGLRYVLYFSSKISIFLAGTEEMDILTPPNGKSYSSCCFDATNFLLVGYSDGTLAGYSLSIETSEEGTLTWSFKLSHTFEGSHKCRVKGVVLLQQNRLTAHSKEILFCSGDSFGCIHVWKALHDEKNLDVQSNLKPLSTIESNVRITCMSSNIEASMAEDSLDISSVTKLFSETKSRKGSEKSRASIKAYASIKKVPISHSTIIKKPKNGLEPLMGTISKYHPTSFRNIRTSQYRRFRRTLCLLRKFKRRKNTALVT</sequence>
<dbReference type="PANTHER" id="PTHR44675:SF1">
    <property type="entry name" value="P21-ACTIVATED PROTEIN KINASE-INTERACTING PROTEIN 1"/>
    <property type="match status" value="1"/>
</dbReference>
<dbReference type="PROSITE" id="PS50294">
    <property type="entry name" value="WD_REPEATS_REGION"/>
    <property type="match status" value="1"/>
</dbReference>
<keyword evidence="2" id="KW-0677">Repeat</keyword>
<reference evidence="4 5" key="1">
    <citation type="journal article" date="2020" name="bioRxiv">
        <title>Metabolic contributions of an alphaproteobacterial endosymbiont in the apicomplexan Cardiosporidium cionae.</title>
        <authorList>
            <person name="Hunter E.S."/>
            <person name="Paight C.J."/>
            <person name="Lane C.E."/>
        </authorList>
    </citation>
    <scope>NUCLEOTIDE SEQUENCE [LARGE SCALE GENOMIC DNA]</scope>
    <source>
        <strain evidence="4">ESH_2018</strain>
    </source>
</reference>
<evidence type="ECO:0000256" key="1">
    <source>
        <dbReference type="ARBA" id="ARBA00022574"/>
    </source>
</evidence>
<dbReference type="InterPro" id="IPR019775">
    <property type="entry name" value="WD40_repeat_CS"/>
</dbReference>
<dbReference type="PROSITE" id="PS50082">
    <property type="entry name" value="WD_REPEATS_2"/>
    <property type="match status" value="1"/>
</dbReference>
<comment type="caution">
    <text evidence="4">The sequence shown here is derived from an EMBL/GenBank/DDBJ whole genome shotgun (WGS) entry which is preliminary data.</text>
</comment>
<organism evidence="4 5">
    <name type="scientific">Cardiosporidium cionae</name>
    <dbReference type="NCBI Taxonomy" id="476202"/>
    <lineage>
        <taxon>Eukaryota</taxon>
        <taxon>Sar</taxon>
        <taxon>Alveolata</taxon>
        <taxon>Apicomplexa</taxon>
        <taxon>Aconoidasida</taxon>
        <taxon>Nephromycida</taxon>
        <taxon>Cardiosporidium</taxon>
    </lineage>
</organism>
<keyword evidence="5" id="KW-1185">Reference proteome</keyword>
<name>A0ABQ7J8S3_9APIC</name>
<dbReference type="PROSITE" id="PS00678">
    <property type="entry name" value="WD_REPEATS_1"/>
    <property type="match status" value="1"/>
</dbReference>
<dbReference type="InterPro" id="IPR051959">
    <property type="entry name" value="PAK1-Kinase_Regulator"/>
</dbReference>
<dbReference type="InterPro" id="IPR001680">
    <property type="entry name" value="WD40_rpt"/>
</dbReference>
<dbReference type="Pfam" id="PF00400">
    <property type="entry name" value="WD40"/>
    <property type="match status" value="2"/>
</dbReference>
<dbReference type="PANTHER" id="PTHR44675">
    <property type="entry name" value="PAK1 INTERACTING PROTEIN 1"/>
    <property type="match status" value="1"/>
</dbReference>
<evidence type="ECO:0000256" key="2">
    <source>
        <dbReference type="ARBA" id="ARBA00022737"/>
    </source>
</evidence>
<dbReference type="InterPro" id="IPR015943">
    <property type="entry name" value="WD40/YVTN_repeat-like_dom_sf"/>
</dbReference>
<keyword evidence="1 3" id="KW-0853">WD repeat</keyword>
<dbReference type="EMBL" id="JADAQX010000402">
    <property type="protein sequence ID" value="KAF8820377.1"/>
    <property type="molecule type" value="Genomic_DNA"/>
</dbReference>
<evidence type="ECO:0000313" key="5">
    <source>
        <dbReference type="Proteomes" id="UP000823046"/>
    </source>
</evidence>
<dbReference type="InterPro" id="IPR036322">
    <property type="entry name" value="WD40_repeat_dom_sf"/>
</dbReference>
<dbReference type="SUPFAM" id="SSF50978">
    <property type="entry name" value="WD40 repeat-like"/>
    <property type="match status" value="1"/>
</dbReference>
<gene>
    <name evidence="4" type="ORF">IE077_003251</name>
</gene>
<proteinExistence type="predicted"/>
<dbReference type="SMART" id="SM00320">
    <property type="entry name" value="WD40"/>
    <property type="match status" value="5"/>
</dbReference>
<feature type="repeat" description="WD" evidence="3">
    <location>
        <begin position="120"/>
        <end position="161"/>
    </location>
</feature>
<dbReference type="Gene3D" id="2.130.10.10">
    <property type="entry name" value="YVTN repeat-like/Quinoprotein amine dehydrogenase"/>
    <property type="match status" value="2"/>
</dbReference>
<accession>A0ABQ7J8S3</accession>
<evidence type="ECO:0000256" key="3">
    <source>
        <dbReference type="PROSITE-ProRule" id="PRU00221"/>
    </source>
</evidence>
<protein>
    <submittedName>
        <fullName evidence="4">WD domain, G-beta repeat-containing protein</fullName>
    </submittedName>
</protein>